<proteinExistence type="predicted"/>
<name>A0A506TXR3_9HYPH</name>
<dbReference type="EMBL" id="VHLH01000026">
    <property type="protein sequence ID" value="TPW26852.1"/>
    <property type="molecule type" value="Genomic_DNA"/>
</dbReference>
<dbReference type="OrthoDB" id="8452418at2"/>
<dbReference type="RefSeq" id="WP_141167632.1">
    <property type="nucleotide sequence ID" value="NZ_VHLH01000026.1"/>
</dbReference>
<evidence type="ECO:0000313" key="2">
    <source>
        <dbReference type="Proteomes" id="UP000320314"/>
    </source>
</evidence>
<dbReference type="Proteomes" id="UP000320314">
    <property type="component" value="Unassembled WGS sequence"/>
</dbReference>
<evidence type="ECO:0000313" key="1">
    <source>
        <dbReference type="EMBL" id="TPW26852.1"/>
    </source>
</evidence>
<dbReference type="AlphaFoldDB" id="A0A506TXR3"/>
<accession>A0A506TXR3</accession>
<keyword evidence="2" id="KW-1185">Reference proteome</keyword>
<gene>
    <name evidence="1" type="ORF">FJU11_13685</name>
</gene>
<comment type="caution">
    <text evidence="1">The sequence shown here is derived from an EMBL/GenBank/DDBJ whole genome shotgun (WGS) entry which is preliminary data.</text>
</comment>
<reference evidence="1 2" key="1">
    <citation type="submission" date="2019-06" db="EMBL/GenBank/DDBJ databases">
        <authorList>
            <person name="Li M."/>
        </authorList>
    </citation>
    <scope>NUCLEOTIDE SEQUENCE [LARGE SCALE GENOMIC DNA]</scope>
    <source>
        <strain evidence="1 2">BGMRC6574</strain>
    </source>
</reference>
<organism evidence="1 2">
    <name type="scientific">Pararhizobium mangrovi</name>
    <dbReference type="NCBI Taxonomy" id="2590452"/>
    <lineage>
        <taxon>Bacteria</taxon>
        <taxon>Pseudomonadati</taxon>
        <taxon>Pseudomonadota</taxon>
        <taxon>Alphaproteobacteria</taxon>
        <taxon>Hyphomicrobiales</taxon>
        <taxon>Rhizobiaceae</taxon>
        <taxon>Rhizobium/Agrobacterium group</taxon>
        <taxon>Pararhizobium</taxon>
    </lineage>
</organism>
<sequence>MAIPGYDEWKLMSPDEDSSGICPFCGAYSAEACEIEDEAGFCPWGESQPDPDALRDLRDER</sequence>
<protein>
    <submittedName>
        <fullName evidence="1">Uncharacterized protein</fullName>
    </submittedName>
</protein>